<reference evidence="5" key="1">
    <citation type="submission" date="2021-06" db="EMBL/GenBank/DDBJ databases">
        <title>Halomicroarcula sp. F24A a new haloarchaeum isolated from saline soil.</title>
        <authorList>
            <person name="Duran-Viseras A."/>
            <person name="Sanchez-Porro C."/>
            <person name="Ventosa A."/>
        </authorList>
    </citation>
    <scope>NUCLEOTIDE SEQUENCE</scope>
    <source>
        <strain evidence="5">F24A</strain>
    </source>
</reference>
<dbReference type="PANTHER" id="PTHR30154">
    <property type="entry name" value="LEUCINE-RESPONSIVE REGULATORY PROTEIN"/>
    <property type="match status" value="1"/>
</dbReference>
<evidence type="ECO:0000256" key="3">
    <source>
        <dbReference type="ARBA" id="ARBA00023163"/>
    </source>
</evidence>
<evidence type="ECO:0000313" key="6">
    <source>
        <dbReference type="Proteomes" id="UP000783863"/>
    </source>
</evidence>
<dbReference type="Gene3D" id="1.10.10.10">
    <property type="entry name" value="Winged helix-like DNA-binding domain superfamily/Winged helix DNA-binding domain"/>
    <property type="match status" value="1"/>
</dbReference>
<dbReference type="GO" id="GO:0043565">
    <property type="term" value="F:sequence-specific DNA binding"/>
    <property type="evidence" value="ECO:0007669"/>
    <property type="project" value="InterPro"/>
</dbReference>
<dbReference type="InterPro" id="IPR000485">
    <property type="entry name" value="AsnC-type_HTH_dom"/>
</dbReference>
<organism evidence="5 6">
    <name type="scientific">Haloarcula salinisoli</name>
    <dbReference type="NCBI Taxonomy" id="2487746"/>
    <lineage>
        <taxon>Archaea</taxon>
        <taxon>Methanobacteriati</taxon>
        <taxon>Methanobacteriota</taxon>
        <taxon>Stenosarchaea group</taxon>
        <taxon>Halobacteria</taxon>
        <taxon>Halobacteriales</taxon>
        <taxon>Haloarculaceae</taxon>
        <taxon>Haloarcula</taxon>
    </lineage>
</organism>
<comment type="caution">
    <text evidence="5">The sequence shown here is derived from an EMBL/GenBank/DDBJ whole genome shotgun (WGS) entry which is preliminary data.</text>
</comment>
<dbReference type="Pfam" id="PF13412">
    <property type="entry name" value="HTH_24"/>
    <property type="match status" value="1"/>
</dbReference>
<dbReference type="PRINTS" id="PR00033">
    <property type="entry name" value="HTHASNC"/>
</dbReference>
<proteinExistence type="predicted"/>
<dbReference type="InterPro" id="IPR036388">
    <property type="entry name" value="WH-like_DNA-bd_sf"/>
</dbReference>
<name>A0A8J8CAV5_9EURY</name>
<dbReference type="InterPro" id="IPR011017">
    <property type="entry name" value="TRASH_dom"/>
</dbReference>
<dbReference type="SMART" id="SM00344">
    <property type="entry name" value="HTH_ASNC"/>
    <property type="match status" value="1"/>
</dbReference>
<dbReference type="SUPFAM" id="SSF46785">
    <property type="entry name" value="Winged helix' DNA-binding domain"/>
    <property type="match status" value="1"/>
</dbReference>
<keyword evidence="6" id="KW-1185">Reference proteome</keyword>
<accession>A0A8J8CAV5</accession>
<dbReference type="GO" id="GO:0043200">
    <property type="term" value="P:response to amino acid"/>
    <property type="evidence" value="ECO:0007669"/>
    <property type="project" value="TreeGrafter"/>
</dbReference>
<protein>
    <submittedName>
        <fullName evidence="5">Winged helix-turn-helix transcriptional regulator</fullName>
    </submittedName>
</protein>
<dbReference type="AlphaFoldDB" id="A0A8J8CAV5"/>
<dbReference type="InterPro" id="IPR019885">
    <property type="entry name" value="Tscrpt_reg_HTH_AsnC-type_CS"/>
</dbReference>
<evidence type="ECO:0000256" key="1">
    <source>
        <dbReference type="ARBA" id="ARBA00023015"/>
    </source>
</evidence>
<dbReference type="GO" id="GO:0005829">
    <property type="term" value="C:cytosol"/>
    <property type="evidence" value="ECO:0007669"/>
    <property type="project" value="TreeGrafter"/>
</dbReference>
<evidence type="ECO:0000259" key="4">
    <source>
        <dbReference type="PROSITE" id="PS50956"/>
    </source>
</evidence>
<sequence>MAELDDTDVRILRLLLDDARQSYTDIGEKVGLSAPTVSNRVSRLEELGIIQGFTLNIDRSMLRVGDAVLIEIRTEPGETDALVASLTGIDAVEYVVQSFEPQVTVHAFMNDRELEELVTETLNQESIERYEIRKVSHSVWNPGIDHADLAIECVQCGKSIRGDGVSVTVEKRRYYLCCTSCESAFKEEYETLQTAANDG</sequence>
<dbReference type="InterPro" id="IPR036390">
    <property type="entry name" value="WH_DNA-bd_sf"/>
</dbReference>
<keyword evidence="1" id="KW-0805">Transcription regulation</keyword>
<feature type="domain" description="HTH asnC-type" evidence="4">
    <location>
        <begin position="4"/>
        <end position="79"/>
    </location>
</feature>
<keyword evidence="3" id="KW-0804">Transcription</keyword>
<dbReference type="CDD" id="cd00090">
    <property type="entry name" value="HTH_ARSR"/>
    <property type="match status" value="1"/>
</dbReference>
<dbReference type="RefSeq" id="WP_220589822.1">
    <property type="nucleotide sequence ID" value="NZ_RKLQ01000005.1"/>
</dbReference>
<evidence type="ECO:0000313" key="5">
    <source>
        <dbReference type="EMBL" id="MBX0305594.1"/>
    </source>
</evidence>
<dbReference type="PROSITE" id="PS00519">
    <property type="entry name" value="HTH_ASNC_1"/>
    <property type="match status" value="1"/>
</dbReference>
<dbReference type="SMART" id="SM00746">
    <property type="entry name" value="TRASH"/>
    <property type="match status" value="1"/>
</dbReference>
<dbReference type="Proteomes" id="UP000783863">
    <property type="component" value="Unassembled WGS sequence"/>
</dbReference>
<dbReference type="InterPro" id="IPR011991">
    <property type="entry name" value="ArsR-like_HTH"/>
</dbReference>
<dbReference type="PANTHER" id="PTHR30154:SF34">
    <property type="entry name" value="TRANSCRIPTIONAL REGULATOR AZLB"/>
    <property type="match status" value="1"/>
</dbReference>
<dbReference type="InterPro" id="IPR056526">
    <property type="entry name" value="TRASH_HVO_1752"/>
</dbReference>
<dbReference type="Pfam" id="PF24273">
    <property type="entry name" value="TRASH_HVO_1752_C"/>
    <property type="match status" value="1"/>
</dbReference>
<keyword evidence="2" id="KW-0238">DNA-binding</keyword>
<dbReference type="InterPro" id="IPR019888">
    <property type="entry name" value="Tscrpt_reg_AsnC-like"/>
</dbReference>
<dbReference type="PROSITE" id="PS50956">
    <property type="entry name" value="HTH_ASNC_2"/>
    <property type="match status" value="1"/>
</dbReference>
<dbReference type="EMBL" id="RKLQ01000005">
    <property type="protein sequence ID" value="MBX0305594.1"/>
    <property type="molecule type" value="Genomic_DNA"/>
</dbReference>
<gene>
    <name evidence="5" type="ORF">EGD98_18275</name>
</gene>
<evidence type="ECO:0000256" key="2">
    <source>
        <dbReference type="ARBA" id="ARBA00023125"/>
    </source>
</evidence>